<dbReference type="NCBIfam" id="TIGR00732">
    <property type="entry name" value="dprA"/>
    <property type="match status" value="1"/>
</dbReference>
<dbReference type="InterPro" id="IPR041614">
    <property type="entry name" value="DprA_WH"/>
</dbReference>
<dbReference type="InterPro" id="IPR057666">
    <property type="entry name" value="DrpA_SLOG"/>
</dbReference>
<gene>
    <name evidence="4" type="primary">smf</name>
    <name evidence="4" type="ORF">GCM10007879_28690</name>
</gene>
<accession>A0ABQ5UW96</accession>
<evidence type="ECO:0000313" key="4">
    <source>
        <dbReference type="EMBL" id="GLQ18620.1"/>
    </source>
</evidence>
<keyword evidence="5" id="KW-1185">Reference proteome</keyword>
<dbReference type="InterPro" id="IPR036388">
    <property type="entry name" value="WH-like_DNA-bd_sf"/>
</dbReference>
<dbReference type="PANTHER" id="PTHR43022:SF1">
    <property type="entry name" value="PROTEIN SMF"/>
    <property type="match status" value="1"/>
</dbReference>
<evidence type="ECO:0000256" key="1">
    <source>
        <dbReference type="ARBA" id="ARBA00006525"/>
    </source>
</evidence>
<proteinExistence type="inferred from homology"/>
<evidence type="ECO:0000313" key="5">
    <source>
        <dbReference type="Proteomes" id="UP001161405"/>
    </source>
</evidence>
<organism evidence="4 5">
    <name type="scientific">Maritalea porphyrae</name>
    <dbReference type="NCBI Taxonomy" id="880732"/>
    <lineage>
        <taxon>Bacteria</taxon>
        <taxon>Pseudomonadati</taxon>
        <taxon>Pseudomonadota</taxon>
        <taxon>Alphaproteobacteria</taxon>
        <taxon>Hyphomicrobiales</taxon>
        <taxon>Devosiaceae</taxon>
        <taxon>Maritalea</taxon>
    </lineage>
</organism>
<evidence type="ECO:0000259" key="3">
    <source>
        <dbReference type="Pfam" id="PF17782"/>
    </source>
</evidence>
<feature type="domain" description="DprA winged helix" evidence="3">
    <location>
        <begin position="321"/>
        <end position="373"/>
    </location>
</feature>
<dbReference type="Proteomes" id="UP001161405">
    <property type="component" value="Unassembled WGS sequence"/>
</dbReference>
<reference evidence="4" key="2">
    <citation type="submission" date="2023-01" db="EMBL/GenBank/DDBJ databases">
        <title>Draft genome sequence of Maritalea porphyrae strain NBRC 107169.</title>
        <authorList>
            <person name="Sun Q."/>
            <person name="Mori K."/>
        </authorList>
    </citation>
    <scope>NUCLEOTIDE SEQUENCE</scope>
    <source>
        <strain evidence="4">NBRC 107169</strain>
    </source>
</reference>
<dbReference type="Pfam" id="PF17782">
    <property type="entry name" value="WHD_DprA"/>
    <property type="match status" value="1"/>
</dbReference>
<dbReference type="Pfam" id="PF02481">
    <property type="entry name" value="DNA_processg_A"/>
    <property type="match status" value="1"/>
</dbReference>
<sequence length="381" mass="40726">MQLFDEPEPPKTYLTDNQKLAWLRLIRSENVGPATFKRLINRYGTVDAALGALPALAARGGAAKPIKICPEDEAMHEIERLHQIGGKLIALGEPDFPPLLAHASGAPPLLSVLGQARLDLNKTVAIVGARNASAAGMALTRQLAAELGQNSYTVVSGLARGIDSAAHVASVQSGTVAVFAGGVDHIYPEQNRDLAQSIVDNNGLLVSEMPIGTKPIARDFPRRNRIVAGMSLGVLVVEAAIRSGSLITARLANEQNRDVMAIPGFPLDPRAAGGNKLIRDGATLVRNIDDILEELTRFQLSQPTLFSEDEDELIADWDIEQVPDATEQVLSALSHTPIAIDEVIRATNLPAQAVQMVLLDLEIAGRIERSSGQLVNLKLTA</sequence>
<comment type="similarity">
    <text evidence="1">Belongs to the DprA/Smf family.</text>
</comment>
<dbReference type="EMBL" id="BSNI01000002">
    <property type="protein sequence ID" value="GLQ18620.1"/>
    <property type="molecule type" value="Genomic_DNA"/>
</dbReference>
<dbReference type="Gene3D" id="3.40.50.450">
    <property type="match status" value="1"/>
</dbReference>
<dbReference type="SUPFAM" id="SSF102405">
    <property type="entry name" value="MCP/YpsA-like"/>
    <property type="match status" value="1"/>
</dbReference>
<dbReference type="InterPro" id="IPR003488">
    <property type="entry name" value="DprA"/>
</dbReference>
<feature type="domain" description="Smf/DprA SLOG" evidence="2">
    <location>
        <begin position="88"/>
        <end position="295"/>
    </location>
</feature>
<comment type="caution">
    <text evidence="4">The sequence shown here is derived from an EMBL/GenBank/DDBJ whole genome shotgun (WGS) entry which is preliminary data.</text>
</comment>
<dbReference type="RefSeq" id="WP_284365653.1">
    <property type="nucleotide sequence ID" value="NZ_BSNI01000002.1"/>
</dbReference>
<protein>
    <submittedName>
        <fullName evidence="4">DNA processing protein DprA</fullName>
    </submittedName>
</protein>
<reference evidence="4" key="1">
    <citation type="journal article" date="2014" name="Int. J. Syst. Evol. Microbiol.">
        <title>Complete genome of a new Firmicutes species belonging to the dominant human colonic microbiota ('Ruminococcus bicirculans') reveals two chromosomes and a selective capacity to utilize plant glucans.</title>
        <authorList>
            <consortium name="NISC Comparative Sequencing Program"/>
            <person name="Wegmann U."/>
            <person name="Louis P."/>
            <person name="Goesmann A."/>
            <person name="Henrissat B."/>
            <person name="Duncan S.H."/>
            <person name="Flint H.J."/>
        </authorList>
    </citation>
    <scope>NUCLEOTIDE SEQUENCE</scope>
    <source>
        <strain evidence="4">NBRC 107169</strain>
    </source>
</reference>
<dbReference type="Pfam" id="PF21102">
    <property type="entry name" value="DprA_N"/>
    <property type="match status" value="1"/>
</dbReference>
<evidence type="ECO:0000259" key="2">
    <source>
        <dbReference type="Pfam" id="PF02481"/>
    </source>
</evidence>
<name>A0ABQ5UW96_9HYPH</name>
<dbReference type="Gene3D" id="1.10.10.10">
    <property type="entry name" value="Winged helix-like DNA-binding domain superfamily/Winged helix DNA-binding domain"/>
    <property type="match status" value="1"/>
</dbReference>
<dbReference type="PANTHER" id="PTHR43022">
    <property type="entry name" value="PROTEIN SMF"/>
    <property type="match status" value="1"/>
</dbReference>